<keyword evidence="1" id="KW-0175">Coiled coil</keyword>
<accession>A0A0V0QTU0</accession>
<reference evidence="2 3" key="1">
    <citation type="journal article" date="2015" name="Sci. Rep.">
        <title>Genome of the facultative scuticociliatosis pathogen Pseudocohnilembus persalinus provides insight into its virulence through horizontal gene transfer.</title>
        <authorList>
            <person name="Xiong J."/>
            <person name="Wang G."/>
            <person name="Cheng J."/>
            <person name="Tian M."/>
            <person name="Pan X."/>
            <person name="Warren A."/>
            <person name="Jiang C."/>
            <person name="Yuan D."/>
            <person name="Miao W."/>
        </authorList>
    </citation>
    <scope>NUCLEOTIDE SEQUENCE [LARGE SCALE GENOMIC DNA]</scope>
    <source>
        <strain evidence="2">36N120E</strain>
    </source>
</reference>
<gene>
    <name evidence="2" type="ORF">PPERSA_02343</name>
</gene>
<evidence type="ECO:0000313" key="3">
    <source>
        <dbReference type="Proteomes" id="UP000054937"/>
    </source>
</evidence>
<proteinExistence type="predicted"/>
<dbReference type="Proteomes" id="UP000054937">
    <property type="component" value="Unassembled WGS sequence"/>
</dbReference>
<organism evidence="2 3">
    <name type="scientific">Pseudocohnilembus persalinus</name>
    <name type="common">Ciliate</name>
    <dbReference type="NCBI Taxonomy" id="266149"/>
    <lineage>
        <taxon>Eukaryota</taxon>
        <taxon>Sar</taxon>
        <taxon>Alveolata</taxon>
        <taxon>Ciliophora</taxon>
        <taxon>Intramacronucleata</taxon>
        <taxon>Oligohymenophorea</taxon>
        <taxon>Scuticociliatia</taxon>
        <taxon>Philasterida</taxon>
        <taxon>Pseudocohnilembidae</taxon>
        <taxon>Pseudocohnilembus</taxon>
    </lineage>
</organism>
<dbReference type="EMBL" id="LDAU01000104">
    <property type="protein sequence ID" value="KRX05811.1"/>
    <property type="molecule type" value="Genomic_DNA"/>
</dbReference>
<dbReference type="AlphaFoldDB" id="A0A0V0QTU0"/>
<protein>
    <submittedName>
        <fullName evidence="2">Uncharacterized protein</fullName>
    </submittedName>
</protein>
<keyword evidence="3" id="KW-1185">Reference proteome</keyword>
<feature type="coiled-coil region" evidence="1">
    <location>
        <begin position="22"/>
        <end position="71"/>
    </location>
</feature>
<evidence type="ECO:0000256" key="1">
    <source>
        <dbReference type="SAM" id="Coils"/>
    </source>
</evidence>
<comment type="caution">
    <text evidence="2">The sequence shown here is derived from an EMBL/GenBank/DDBJ whole genome shotgun (WGS) entry which is preliminary data.</text>
</comment>
<dbReference type="InParanoid" id="A0A0V0QTU0"/>
<evidence type="ECO:0000313" key="2">
    <source>
        <dbReference type="EMBL" id="KRX05811.1"/>
    </source>
</evidence>
<sequence length="155" mass="18365">MFTYFLIKLIETIKNKKCFLKVKEEKSEIKNISENKQVQENTESIKEEQICQKLNQVNEILKEQNQTTDNEQVKIINEEETEENIEIEQISQEEFVKNMGELKQKEDLNNDEQKKLGDFFQNLQKAIQEDGDVDPVVGEVISNWQQNLQQEKKNE</sequence>
<name>A0A0V0QTU0_PSEPJ</name>